<evidence type="ECO:0000313" key="2">
    <source>
        <dbReference type="EMBL" id="KYF64658.1"/>
    </source>
</evidence>
<proteinExistence type="predicted"/>
<name>A0A150QAK9_SORCE</name>
<accession>A0A150QAK9</accession>
<evidence type="ECO:0008006" key="4">
    <source>
        <dbReference type="Google" id="ProtNLM"/>
    </source>
</evidence>
<gene>
    <name evidence="2" type="ORF">BE15_07895</name>
</gene>
<protein>
    <recommendedName>
        <fullName evidence="4">Outer membrane protein beta-barrel domain-containing protein</fullName>
    </recommendedName>
</protein>
<organism evidence="2 3">
    <name type="scientific">Sorangium cellulosum</name>
    <name type="common">Polyangium cellulosum</name>
    <dbReference type="NCBI Taxonomy" id="56"/>
    <lineage>
        <taxon>Bacteria</taxon>
        <taxon>Pseudomonadati</taxon>
        <taxon>Myxococcota</taxon>
        <taxon>Polyangia</taxon>
        <taxon>Polyangiales</taxon>
        <taxon>Polyangiaceae</taxon>
        <taxon>Sorangium</taxon>
    </lineage>
</organism>
<sequence>MQKPSARLLALPAVLLAGSLLCGCPNPNSYGTPRTVAPGKVAHSVSLESYGFIAPVEDIEVDPNTGEATSTRRTTSGFLPTLPSYQLRAGLTDMLDIGAHVHNLSSFGVDLKVNPVRGVFDLAVDPGLQYFYVGSNDVSVHVLYLHAPVMLGVNPADWFSIVVTPGVTYGLASGDIAGDDEAASASDGLLLRGSLGFQFRTSDSFAIHPELTMMKSLEGPGLVYNFGIGFNFGALPSYKDLQEPM</sequence>
<reference evidence="2 3" key="1">
    <citation type="submission" date="2014-02" db="EMBL/GenBank/DDBJ databases">
        <title>The small core and large imbalanced accessory genome model reveals a collaborative survival strategy of Sorangium cellulosum strains in nature.</title>
        <authorList>
            <person name="Han K."/>
            <person name="Peng R."/>
            <person name="Blom J."/>
            <person name="Li Y.-Z."/>
        </authorList>
    </citation>
    <scope>NUCLEOTIDE SEQUENCE [LARGE SCALE GENOMIC DNA]</scope>
    <source>
        <strain evidence="2 3">So0008-312</strain>
    </source>
</reference>
<feature type="chain" id="PRO_5007566708" description="Outer membrane protein beta-barrel domain-containing protein" evidence="1">
    <location>
        <begin position="24"/>
        <end position="245"/>
    </location>
</feature>
<dbReference type="EMBL" id="JEMA01000902">
    <property type="protein sequence ID" value="KYF64658.1"/>
    <property type="molecule type" value="Genomic_DNA"/>
</dbReference>
<feature type="signal peptide" evidence="1">
    <location>
        <begin position="1"/>
        <end position="23"/>
    </location>
</feature>
<comment type="caution">
    <text evidence="2">The sequence shown here is derived from an EMBL/GenBank/DDBJ whole genome shotgun (WGS) entry which is preliminary data.</text>
</comment>
<dbReference type="Proteomes" id="UP000075260">
    <property type="component" value="Unassembled WGS sequence"/>
</dbReference>
<keyword evidence="1" id="KW-0732">Signal</keyword>
<evidence type="ECO:0000313" key="3">
    <source>
        <dbReference type="Proteomes" id="UP000075260"/>
    </source>
</evidence>
<evidence type="ECO:0000256" key="1">
    <source>
        <dbReference type="SAM" id="SignalP"/>
    </source>
</evidence>
<dbReference type="OrthoDB" id="5499959at2"/>
<dbReference type="PROSITE" id="PS51257">
    <property type="entry name" value="PROKAR_LIPOPROTEIN"/>
    <property type="match status" value="1"/>
</dbReference>
<dbReference type="RefSeq" id="WP_061611563.1">
    <property type="nucleotide sequence ID" value="NZ_JEMA01000902.1"/>
</dbReference>
<dbReference type="AlphaFoldDB" id="A0A150QAK9"/>